<reference evidence="2 3" key="1">
    <citation type="submission" date="2020-07" db="EMBL/GenBank/DDBJ databases">
        <title>Sequencing the genomes of 1000 actinobacteria strains.</title>
        <authorList>
            <person name="Klenk H.-P."/>
        </authorList>
    </citation>
    <scope>NUCLEOTIDE SEQUENCE [LARGE SCALE GENOMIC DNA]</scope>
    <source>
        <strain evidence="2 3">DSM 103833</strain>
    </source>
</reference>
<dbReference type="Proteomes" id="UP000530424">
    <property type="component" value="Unassembled WGS sequence"/>
</dbReference>
<dbReference type="AlphaFoldDB" id="A0A853C842"/>
<dbReference type="Pfam" id="PF12680">
    <property type="entry name" value="SnoaL_2"/>
    <property type="match status" value="1"/>
</dbReference>
<gene>
    <name evidence="2" type="ORF">HNR19_003884</name>
</gene>
<dbReference type="InterPro" id="IPR032710">
    <property type="entry name" value="NTF2-like_dom_sf"/>
</dbReference>
<sequence length="119" mass="13462">MSNADLVRTAMHELFELKDLTALDRYWSEPYIQHSPGLPNGLDGLRTAVPHLEGFTWRPERVAEDGDLVWAHSRVTGWGEGTQIIVDIFRIHDGKIVEHWDVVQPETSAENTVNGNSML</sequence>
<dbReference type="SUPFAM" id="SSF54427">
    <property type="entry name" value="NTF2-like"/>
    <property type="match status" value="1"/>
</dbReference>
<protein>
    <submittedName>
        <fullName evidence="2">Putative SnoaL-like aldol condensation-catalyzing enzyme</fullName>
    </submittedName>
</protein>
<evidence type="ECO:0000259" key="1">
    <source>
        <dbReference type="Pfam" id="PF12680"/>
    </source>
</evidence>
<proteinExistence type="predicted"/>
<accession>A0A853C842</accession>
<dbReference type="EMBL" id="JACCFP010000001">
    <property type="protein sequence ID" value="NYJ03186.1"/>
    <property type="molecule type" value="Genomic_DNA"/>
</dbReference>
<evidence type="ECO:0000313" key="2">
    <source>
        <dbReference type="EMBL" id="NYJ03186.1"/>
    </source>
</evidence>
<dbReference type="InterPro" id="IPR037401">
    <property type="entry name" value="SnoaL-like"/>
</dbReference>
<evidence type="ECO:0000313" key="3">
    <source>
        <dbReference type="Proteomes" id="UP000530424"/>
    </source>
</evidence>
<keyword evidence="3" id="KW-1185">Reference proteome</keyword>
<dbReference type="RefSeq" id="WP_179669462.1">
    <property type="nucleotide sequence ID" value="NZ_JACCFP010000001.1"/>
</dbReference>
<name>A0A853C842_9ACTN</name>
<organism evidence="2 3">
    <name type="scientific">Nocardioides thalensis</name>
    <dbReference type="NCBI Taxonomy" id="1914755"/>
    <lineage>
        <taxon>Bacteria</taxon>
        <taxon>Bacillati</taxon>
        <taxon>Actinomycetota</taxon>
        <taxon>Actinomycetes</taxon>
        <taxon>Propionibacteriales</taxon>
        <taxon>Nocardioidaceae</taxon>
        <taxon>Nocardioides</taxon>
    </lineage>
</organism>
<feature type="domain" description="SnoaL-like" evidence="1">
    <location>
        <begin position="10"/>
        <end position="99"/>
    </location>
</feature>
<comment type="caution">
    <text evidence="2">The sequence shown here is derived from an EMBL/GenBank/DDBJ whole genome shotgun (WGS) entry which is preliminary data.</text>
</comment>
<dbReference type="Gene3D" id="3.10.450.50">
    <property type="match status" value="1"/>
</dbReference>